<dbReference type="OrthoDB" id="5055735at2"/>
<accession>A0A411YHL0</accession>
<evidence type="ECO:0000313" key="2">
    <source>
        <dbReference type="EMBL" id="QBI20754.1"/>
    </source>
</evidence>
<dbReference type="InterPro" id="IPR025159">
    <property type="entry name" value="AbiEi_N"/>
</dbReference>
<dbReference type="EMBL" id="CP036402">
    <property type="protein sequence ID" value="QBI20754.1"/>
    <property type="molecule type" value="Genomic_DNA"/>
</dbReference>
<protein>
    <recommendedName>
        <fullName evidence="1">AbiEi antitoxin N-terminal domain-containing protein</fullName>
    </recommendedName>
</protein>
<proteinExistence type="predicted"/>
<evidence type="ECO:0000259" key="1">
    <source>
        <dbReference type="Pfam" id="PF13338"/>
    </source>
</evidence>
<keyword evidence="3" id="KW-1185">Reference proteome</keyword>
<evidence type="ECO:0000313" key="3">
    <source>
        <dbReference type="Proteomes" id="UP000291469"/>
    </source>
</evidence>
<reference evidence="2 3" key="1">
    <citation type="submission" date="2019-01" db="EMBL/GenBank/DDBJ databases">
        <title>Egibacter rhizosphaerae EGI 80759T.</title>
        <authorList>
            <person name="Chen D.-D."/>
            <person name="Tian Y."/>
            <person name="Jiao J.-Y."/>
            <person name="Zhang X.-T."/>
            <person name="Zhang Y.-G."/>
            <person name="Zhang Y."/>
            <person name="Xiao M."/>
            <person name="Shu W.-S."/>
            <person name="Li W.-J."/>
        </authorList>
    </citation>
    <scope>NUCLEOTIDE SEQUENCE [LARGE SCALE GENOMIC DNA]</scope>
    <source>
        <strain evidence="2 3">EGI 80759</strain>
    </source>
</reference>
<sequence length="85" mass="9998">MSIRGLPLDLYRLGRRVVRPRDAEGLYRNPRAEFRRLADAGALRRVAHGYYLIPRRRRWATRAGGRRLRISRWGSRWPTTASGRP</sequence>
<dbReference type="AlphaFoldDB" id="A0A411YHL0"/>
<organism evidence="2 3">
    <name type="scientific">Egibacter rhizosphaerae</name>
    <dbReference type="NCBI Taxonomy" id="1670831"/>
    <lineage>
        <taxon>Bacteria</taxon>
        <taxon>Bacillati</taxon>
        <taxon>Actinomycetota</taxon>
        <taxon>Nitriliruptoria</taxon>
        <taxon>Egibacterales</taxon>
        <taxon>Egibacteraceae</taxon>
        <taxon>Egibacter</taxon>
    </lineage>
</organism>
<dbReference type="Pfam" id="PF13338">
    <property type="entry name" value="AbiEi_4"/>
    <property type="match status" value="1"/>
</dbReference>
<name>A0A411YHL0_9ACTN</name>
<gene>
    <name evidence="2" type="ORF">ER308_15080</name>
</gene>
<dbReference type="KEGG" id="erz:ER308_15080"/>
<dbReference type="Proteomes" id="UP000291469">
    <property type="component" value="Chromosome"/>
</dbReference>
<feature type="domain" description="AbiEi antitoxin N-terminal" evidence="1">
    <location>
        <begin position="13"/>
        <end position="54"/>
    </location>
</feature>